<reference evidence="7" key="1">
    <citation type="submission" date="2016-04" db="EMBL/GenBank/DDBJ databases">
        <authorList>
            <person name="Chen L."/>
            <person name="Zhuang W."/>
            <person name="Wang G."/>
        </authorList>
    </citation>
    <scope>NUCLEOTIDE SEQUENCE [LARGE SCALE GENOMIC DNA]</scope>
    <source>
        <strain evidence="7">208</strain>
    </source>
</reference>
<feature type="domain" description="Cyclic nucleotide-binding" evidence="4">
    <location>
        <begin position="15"/>
        <end position="136"/>
    </location>
</feature>
<evidence type="ECO:0000256" key="1">
    <source>
        <dbReference type="ARBA" id="ARBA00023015"/>
    </source>
</evidence>
<protein>
    <recommendedName>
        <fullName evidence="8">Crp/Fnr family transcriptional regulator</fullName>
    </recommendedName>
</protein>
<evidence type="ECO:0000256" key="2">
    <source>
        <dbReference type="ARBA" id="ARBA00023125"/>
    </source>
</evidence>
<evidence type="ECO:0000313" key="7">
    <source>
        <dbReference type="Proteomes" id="UP000192276"/>
    </source>
</evidence>
<keyword evidence="3" id="KW-0804">Transcription</keyword>
<keyword evidence="1" id="KW-0805">Transcription regulation</keyword>
<dbReference type="InterPro" id="IPR000595">
    <property type="entry name" value="cNMP-bd_dom"/>
</dbReference>
<dbReference type="CDD" id="cd00038">
    <property type="entry name" value="CAP_ED"/>
    <property type="match status" value="1"/>
</dbReference>
<name>A0A1V9FPR3_9BACT</name>
<evidence type="ECO:0000259" key="5">
    <source>
        <dbReference type="PROSITE" id="PS51063"/>
    </source>
</evidence>
<dbReference type="GO" id="GO:0003700">
    <property type="term" value="F:DNA-binding transcription factor activity"/>
    <property type="evidence" value="ECO:0007669"/>
    <property type="project" value="TreeGrafter"/>
</dbReference>
<dbReference type="Proteomes" id="UP000192276">
    <property type="component" value="Unassembled WGS sequence"/>
</dbReference>
<dbReference type="PANTHER" id="PTHR24567">
    <property type="entry name" value="CRP FAMILY TRANSCRIPTIONAL REGULATORY PROTEIN"/>
    <property type="match status" value="1"/>
</dbReference>
<dbReference type="CDD" id="cd00092">
    <property type="entry name" value="HTH_CRP"/>
    <property type="match status" value="1"/>
</dbReference>
<dbReference type="InterPro" id="IPR036390">
    <property type="entry name" value="WH_DNA-bd_sf"/>
</dbReference>
<dbReference type="SUPFAM" id="SSF46785">
    <property type="entry name" value="Winged helix' DNA-binding domain"/>
    <property type="match status" value="1"/>
</dbReference>
<dbReference type="InterPro" id="IPR036388">
    <property type="entry name" value="WH-like_DNA-bd_sf"/>
</dbReference>
<accession>A0A1V9FPR3</accession>
<dbReference type="Gene3D" id="1.10.10.10">
    <property type="entry name" value="Winged helix-like DNA-binding domain superfamily/Winged helix DNA-binding domain"/>
    <property type="match status" value="1"/>
</dbReference>
<dbReference type="GO" id="GO:0003677">
    <property type="term" value="F:DNA binding"/>
    <property type="evidence" value="ECO:0007669"/>
    <property type="project" value="UniProtKB-KW"/>
</dbReference>
<dbReference type="SUPFAM" id="SSF51206">
    <property type="entry name" value="cAMP-binding domain-like"/>
    <property type="match status" value="1"/>
</dbReference>
<dbReference type="EMBL" id="LWBP01000156">
    <property type="protein sequence ID" value="OQP60318.1"/>
    <property type="molecule type" value="Genomic_DNA"/>
</dbReference>
<evidence type="ECO:0008006" key="8">
    <source>
        <dbReference type="Google" id="ProtNLM"/>
    </source>
</evidence>
<dbReference type="SMART" id="SM00419">
    <property type="entry name" value="HTH_CRP"/>
    <property type="match status" value="1"/>
</dbReference>
<proteinExistence type="predicted"/>
<dbReference type="InterPro" id="IPR012318">
    <property type="entry name" value="HTH_CRP"/>
</dbReference>
<evidence type="ECO:0000256" key="3">
    <source>
        <dbReference type="ARBA" id="ARBA00023163"/>
    </source>
</evidence>
<dbReference type="Pfam" id="PF13545">
    <property type="entry name" value="HTH_Crp_2"/>
    <property type="match status" value="1"/>
</dbReference>
<dbReference type="InterPro" id="IPR050397">
    <property type="entry name" value="Env_Response_Regulators"/>
</dbReference>
<dbReference type="PROSITE" id="PS51063">
    <property type="entry name" value="HTH_CRP_2"/>
    <property type="match status" value="1"/>
</dbReference>
<evidence type="ECO:0000259" key="4">
    <source>
        <dbReference type="PROSITE" id="PS50042"/>
    </source>
</evidence>
<dbReference type="RefSeq" id="WP_081164427.1">
    <property type="nucleotide sequence ID" value="NZ_LWBP01000156.1"/>
</dbReference>
<dbReference type="AlphaFoldDB" id="A0A1V9FPR3"/>
<sequence>MAADQKWLLIRNYDLWSQLSDEEYDELNIVHNFIEARKGDYIYFEAFHHNKLYFVKDGYLRIGYIDESGREVIKEIIQKGELFGQITLEKNSLNGEFAQAYKSDVSLCAFSIDDFQNLLQKKPALALKYSKQVGSKLRQIENRLLNLLNKDVKARLISFLLQLALKQITEAANAICIPNYLTHEDIAHLIGSSRQTVTTLINELCAEGLITWNRNEICFPDVKKIQNHDPVV</sequence>
<dbReference type="Gene3D" id="2.60.120.10">
    <property type="entry name" value="Jelly Rolls"/>
    <property type="match status" value="1"/>
</dbReference>
<keyword evidence="2" id="KW-0238">DNA-binding</keyword>
<dbReference type="PROSITE" id="PS50042">
    <property type="entry name" value="CNMP_BINDING_3"/>
    <property type="match status" value="1"/>
</dbReference>
<dbReference type="Pfam" id="PF00027">
    <property type="entry name" value="cNMP_binding"/>
    <property type="match status" value="1"/>
</dbReference>
<keyword evidence="7" id="KW-1185">Reference proteome</keyword>
<comment type="caution">
    <text evidence="6">The sequence shown here is derived from an EMBL/GenBank/DDBJ whole genome shotgun (WGS) entry which is preliminary data.</text>
</comment>
<feature type="domain" description="HTH crp-type" evidence="5">
    <location>
        <begin position="150"/>
        <end position="223"/>
    </location>
</feature>
<organism evidence="6 7">
    <name type="scientific">Niastella populi</name>
    <dbReference type="NCBI Taxonomy" id="550983"/>
    <lineage>
        <taxon>Bacteria</taxon>
        <taxon>Pseudomonadati</taxon>
        <taxon>Bacteroidota</taxon>
        <taxon>Chitinophagia</taxon>
        <taxon>Chitinophagales</taxon>
        <taxon>Chitinophagaceae</taxon>
        <taxon>Niastella</taxon>
    </lineage>
</organism>
<dbReference type="InterPro" id="IPR018490">
    <property type="entry name" value="cNMP-bd_dom_sf"/>
</dbReference>
<dbReference type="GO" id="GO:0005829">
    <property type="term" value="C:cytosol"/>
    <property type="evidence" value="ECO:0007669"/>
    <property type="project" value="TreeGrafter"/>
</dbReference>
<dbReference type="OrthoDB" id="9788438at2"/>
<dbReference type="PANTHER" id="PTHR24567:SF74">
    <property type="entry name" value="HTH-TYPE TRANSCRIPTIONAL REGULATOR ARCR"/>
    <property type="match status" value="1"/>
</dbReference>
<dbReference type="STRING" id="550983.A4R26_20395"/>
<dbReference type="SMART" id="SM00100">
    <property type="entry name" value="cNMP"/>
    <property type="match status" value="1"/>
</dbReference>
<evidence type="ECO:0000313" key="6">
    <source>
        <dbReference type="EMBL" id="OQP60318.1"/>
    </source>
</evidence>
<gene>
    <name evidence="6" type="ORF">A4R26_20395</name>
</gene>
<dbReference type="InterPro" id="IPR014710">
    <property type="entry name" value="RmlC-like_jellyroll"/>
</dbReference>